<evidence type="ECO:0000256" key="3">
    <source>
        <dbReference type="ARBA" id="ARBA00010646"/>
    </source>
</evidence>
<dbReference type="PROSITE" id="PS00953">
    <property type="entry name" value="GLYCOSYL_HYDROL_F25_1"/>
    <property type="match status" value="1"/>
</dbReference>
<evidence type="ECO:0000313" key="16">
    <source>
        <dbReference type="Proteomes" id="UP000836402"/>
    </source>
</evidence>
<evidence type="ECO:0000313" key="13">
    <source>
        <dbReference type="EMBL" id="CAD6944903.1"/>
    </source>
</evidence>
<dbReference type="Gene3D" id="3.20.20.80">
    <property type="entry name" value="Glycosidases"/>
    <property type="match status" value="1"/>
</dbReference>
<sequence>MFKSLIAAAIATAALVAGAPVEETVAKRAPAGVPGFDISHYQPNVDFASEYSKGARWVYIKATEGTTYTDSSFSSHYTGATNAGLLRGAYHFARPDVSSGATQANYFISNGGGWSGDGRTLPGALDIEYNPYGATCYGLSKSAMTSWIKDFSDTYHAKTGRYPTIYTTTDWWTTCTGSSAFGSTNALWIARYSSSVGTLPSGWSYFSFWQYSSDQSPFPGDQDVWNGSLAGLKSYATS</sequence>
<feature type="signal peptide" evidence="12">
    <location>
        <begin position="1"/>
        <end position="18"/>
    </location>
</feature>
<dbReference type="EC" id="3.2.1.17" evidence="11"/>
<dbReference type="GO" id="GO:0042742">
    <property type="term" value="P:defense response to bacterium"/>
    <property type="evidence" value="ECO:0007669"/>
    <property type="project" value="UniProtKB-KW"/>
</dbReference>
<evidence type="ECO:0000256" key="7">
    <source>
        <dbReference type="ARBA" id="ARBA00022801"/>
    </source>
</evidence>
<dbReference type="GO" id="GO:0016998">
    <property type="term" value="P:cell wall macromolecule catabolic process"/>
    <property type="evidence" value="ECO:0007669"/>
    <property type="project" value="InterPro"/>
</dbReference>
<comment type="caution">
    <text evidence="14">The sequence shown here is derived from an EMBL/GenBank/DDBJ whole genome shotgun (WGS) entry which is preliminary data.</text>
</comment>
<keyword evidence="8" id="KW-1015">Disulfide bond</keyword>
<evidence type="ECO:0000256" key="1">
    <source>
        <dbReference type="ARBA" id="ARBA00000632"/>
    </source>
</evidence>
<keyword evidence="7 11" id="KW-0378">Hydrolase</keyword>
<dbReference type="EMBL" id="LWDD02000020">
    <property type="protein sequence ID" value="KAE8265278.1"/>
    <property type="molecule type" value="Genomic_DNA"/>
</dbReference>
<dbReference type="InterPro" id="IPR017853">
    <property type="entry name" value="GH"/>
</dbReference>
<keyword evidence="16" id="KW-1185">Reference proteome</keyword>
<dbReference type="PROSITE" id="PS51904">
    <property type="entry name" value="GLYCOSYL_HYDROL_F25_2"/>
    <property type="match status" value="1"/>
</dbReference>
<dbReference type="AlphaFoldDB" id="A0A177VAY3"/>
<keyword evidence="6" id="KW-0081">Bacteriolytic enzyme</keyword>
<dbReference type="PANTHER" id="PTHR34135:SF2">
    <property type="entry name" value="LYSOZYME"/>
    <property type="match status" value="1"/>
</dbReference>
<dbReference type="GO" id="GO:0005576">
    <property type="term" value="C:extracellular region"/>
    <property type="evidence" value="ECO:0007669"/>
    <property type="project" value="UniProtKB-SubCell"/>
</dbReference>
<name>A0A177VAY3_9BASI</name>
<reference evidence="14" key="1">
    <citation type="submission" date="2016-04" db="EMBL/GenBank/DDBJ databases">
        <authorList>
            <person name="Nguyen H.D."/>
            <person name="Kesanakurti P."/>
            <person name="Cullis J."/>
            <person name="Levesque C.A."/>
            <person name="Hambleton S."/>
        </authorList>
    </citation>
    <scope>NUCLEOTIDE SEQUENCE</scope>
    <source>
        <strain evidence="14">DAOMC 238032</strain>
    </source>
</reference>
<dbReference type="InterPro" id="IPR002053">
    <property type="entry name" value="Glyco_hydro_25"/>
</dbReference>
<dbReference type="CDD" id="cd06412">
    <property type="entry name" value="GH25_CH-type"/>
    <property type="match status" value="1"/>
</dbReference>
<protein>
    <recommendedName>
        <fullName evidence="11">Lysozyme</fullName>
        <ecNumber evidence="11">3.2.1.17</ecNumber>
    </recommendedName>
</protein>
<evidence type="ECO:0000256" key="8">
    <source>
        <dbReference type="ARBA" id="ARBA00023157"/>
    </source>
</evidence>
<reference evidence="14" key="2">
    <citation type="journal article" date="2019" name="IMA Fungus">
        <title>Genome sequencing and comparison of five Tilletia species to identify candidate genes for the detection of regulated species infecting wheat.</title>
        <authorList>
            <person name="Nguyen H.D.T."/>
            <person name="Sultana T."/>
            <person name="Kesanakurti P."/>
            <person name="Hambleton S."/>
        </authorList>
    </citation>
    <scope>NUCLEOTIDE SEQUENCE</scope>
    <source>
        <strain evidence="14">DAOMC 238032</strain>
    </source>
</reference>
<comment type="similarity">
    <text evidence="3 11">Belongs to the glycosyl hydrolase 25 family.</text>
</comment>
<evidence type="ECO:0000256" key="11">
    <source>
        <dbReference type="RuleBase" id="RU361176"/>
    </source>
</evidence>
<dbReference type="SMART" id="SM00641">
    <property type="entry name" value="Glyco_25"/>
    <property type="match status" value="1"/>
</dbReference>
<dbReference type="FunFam" id="3.20.20.80:FF:000060">
    <property type="entry name" value="Lysozyme M1"/>
    <property type="match status" value="1"/>
</dbReference>
<evidence type="ECO:0000313" key="14">
    <source>
        <dbReference type="EMBL" id="KAE8265278.1"/>
    </source>
</evidence>
<dbReference type="Proteomes" id="UP000836402">
    <property type="component" value="Unassembled WGS sequence"/>
</dbReference>
<dbReference type="Proteomes" id="UP000077671">
    <property type="component" value="Unassembled WGS sequence"/>
</dbReference>
<dbReference type="EMBL" id="CAJHJG010004810">
    <property type="protein sequence ID" value="CAD6944903.1"/>
    <property type="molecule type" value="Genomic_DNA"/>
</dbReference>
<keyword evidence="9 11" id="KW-0326">Glycosidase</keyword>
<comment type="function">
    <text evidence="10">This enzyme has both lysozyme (acetylmuramidase) and diacetylmuramidase activities.</text>
</comment>
<accession>A0A177VAY3</accession>
<organism evidence="14 15">
    <name type="scientific">Tilletia caries</name>
    <name type="common">wheat bunt fungus</name>
    <dbReference type="NCBI Taxonomy" id="13290"/>
    <lineage>
        <taxon>Eukaryota</taxon>
        <taxon>Fungi</taxon>
        <taxon>Dikarya</taxon>
        <taxon>Basidiomycota</taxon>
        <taxon>Ustilaginomycotina</taxon>
        <taxon>Exobasidiomycetes</taxon>
        <taxon>Tilletiales</taxon>
        <taxon>Tilletiaceae</taxon>
        <taxon>Tilletia</taxon>
    </lineage>
</organism>
<evidence type="ECO:0000256" key="5">
    <source>
        <dbReference type="ARBA" id="ARBA00022529"/>
    </source>
</evidence>
<evidence type="ECO:0000256" key="6">
    <source>
        <dbReference type="ARBA" id="ARBA00022638"/>
    </source>
</evidence>
<dbReference type="PANTHER" id="PTHR34135">
    <property type="entry name" value="LYSOZYME"/>
    <property type="match status" value="1"/>
</dbReference>
<proteinExistence type="inferred from homology"/>
<dbReference type="GO" id="GO:0009253">
    <property type="term" value="P:peptidoglycan catabolic process"/>
    <property type="evidence" value="ECO:0007669"/>
    <property type="project" value="InterPro"/>
</dbReference>
<evidence type="ECO:0000256" key="4">
    <source>
        <dbReference type="ARBA" id="ARBA00022525"/>
    </source>
</evidence>
<keyword evidence="5" id="KW-0929">Antimicrobial</keyword>
<dbReference type="GO" id="GO:0016052">
    <property type="term" value="P:carbohydrate catabolic process"/>
    <property type="evidence" value="ECO:0007669"/>
    <property type="project" value="TreeGrafter"/>
</dbReference>
<evidence type="ECO:0000256" key="2">
    <source>
        <dbReference type="ARBA" id="ARBA00004613"/>
    </source>
</evidence>
<dbReference type="InterPro" id="IPR008270">
    <property type="entry name" value="Glyco_hydro_25_AS"/>
</dbReference>
<evidence type="ECO:0000256" key="12">
    <source>
        <dbReference type="SAM" id="SignalP"/>
    </source>
</evidence>
<dbReference type="Pfam" id="PF01183">
    <property type="entry name" value="Glyco_hydro_25"/>
    <property type="match status" value="1"/>
</dbReference>
<dbReference type="GO" id="GO:0003796">
    <property type="term" value="F:lysozyme activity"/>
    <property type="evidence" value="ECO:0007669"/>
    <property type="project" value="UniProtKB-EC"/>
</dbReference>
<dbReference type="InterPro" id="IPR018077">
    <property type="entry name" value="Glyco_hydro_fam25_subgr"/>
</dbReference>
<evidence type="ECO:0000256" key="9">
    <source>
        <dbReference type="ARBA" id="ARBA00023295"/>
    </source>
</evidence>
<dbReference type="GO" id="GO:0031640">
    <property type="term" value="P:killing of cells of another organism"/>
    <property type="evidence" value="ECO:0007669"/>
    <property type="project" value="UniProtKB-KW"/>
</dbReference>
<gene>
    <name evidence="14" type="ORF">A4X03_0g370</name>
    <name evidence="13" type="ORF">JKIAZH3_G5013</name>
</gene>
<keyword evidence="12" id="KW-0732">Signal</keyword>
<evidence type="ECO:0000256" key="10">
    <source>
        <dbReference type="ARBA" id="ARBA00055588"/>
    </source>
</evidence>
<dbReference type="SUPFAM" id="SSF51445">
    <property type="entry name" value="(Trans)glycosidases"/>
    <property type="match status" value="1"/>
</dbReference>
<reference evidence="13" key="3">
    <citation type="submission" date="2020-10" db="EMBL/GenBank/DDBJ databases">
        <authorList>
            <person name="Sedaghatjoo S."/>
        </authorList>
    </citation>
    <scope>NUCLEOTIDE SEQUENCE</scope>
    <source>
        <strain evidence="13">AZH3</strain>
    </source>
</reference>
<feature type="chain" id="PRO_5044550300" description="Lysozyme" evidence="12">
    <location>
        <begin position="19"/>
        <end position="238"/>
    </location>
</feature>
<comment type="subcellular location">
    <subcellularLocation>
        <location evidence="2">Secreted</location>
    </subcellularLocation>
</comment>
<comment type="catalytic activity">
    <reaction evidence="1 11">
        <text>Hydrolysis of (1-&gt;4)-beta-linkages between N-acetylmuramic acid and N-acetyl-D-glucosamine residues in a peptidoglycan and between N-acetyl-D-glucosamine residues in chitodextrins.</text>
        <dbReference type="EC" id="3.2.1.17"/>
    </reaction>
</comment>
<keyword evidence="4" id="KW-0964">Secreted</keyword>
<evidence type="ECO:0000313" key="15">
    <source>
        <dbReference type="Proteomes" id="UP000077671"/>
    </source>
</evidence>